<protein>
    <submittedName>
        <fullName evidence="2">Uncharacterized protein</fullName>
    </submittedName>
</protein>
<dbReference type="EMBL" id="BMAW01033295">
    <property type="protein sequence ID" value="GFU29566.1"/>
    <property type="molecule type" value="Genomic_DNA"/>
</dbReference>
<evidence type="ECO:0000313" key="2">
    <source>
        <dbReference type="EMBL" id="GFU29566.1"/>
    </source>
</evidence>
<reference evidence="2" key="1">
    <citation type="submission" date="2020-08" db="EMBL/GenBank/DDBJ databases">
        <title>Multicomponent nature underlies the extraordinary mechanical properties of spider dragline silk.</title>
        <authorList>
            <person name="Kono N."/>
            <person name="Nakamura H."/>
            <person name="Mori M."/>
            <person name="Yoshida Y."/>
            <person name="Ohtoshi R."/>
            <person name="Malay A.D."/>
            <person name="Moran D.A.P."/>
            <person name="Tomita M."/>
            <person name="Numata K."/>
            <person name="Arakawa K."/>
        </authorList>
    </citation>
    <scope>NUCLEOTIDE SEQUENCE</scope>
</reference>
<keyword evidence="3" id="KW-1185">Reference proteome</keyword>
<gene>
    <name evidence="2" type="ORF">NPIL_511631</name>
</gene>
<feature type="region of interest" description="Disordered" evidence="1">
    <location>
        <begin position="1"/>
        <end position="45"/>
    </location>
</feature>
<name>A0A8X6QJ30_NEPPI</name>
<dbReference type="Proteomes" id="UP000887013">
    <property type="component" value="Unassembled WGS sequence"/>
</dbReference>
<proteinExistence type="predicted"/>
<sequence>MTAAARSGALGLNQPYTPSPPPSHSTLPKKPIKKLPSTYHQPMTRQPTSTSFYLARSPQISILLILPIHQSKRSLLLQSQKVLTFTIVKSMTKIVPIRALRLLCCPYDRINFNVLTNLRKYSTDSSKAPARPKYSDRAQLVGITPFFTLDKIRL</sequence>
<comment type="caution">
    <text evidence="2">The sequence shown here is derived from an EMBL/GenBank/DDBJ whole genome shotgun (WGS) entry which is preliminary data.</text>
</comment>
<organism evidence="2 3">
    <name type="scientific">Nephila pilipes</name>
    <name type="common">Giant wood spider</name>
    <name type="synonym">Nephila maculata</name>
    <dbReference type="NCBI Taxonomy" id="299642"/>
    <lineage>
        <taxon>Eukaryota</taxon>
        <taxon>Metazoa</taxon>
        <taxon>Ecdysozoa</taxon>
        <taxon>Arthropoda</taxon>
        <taxon>Chelicerata</taxon>
        <taxon>Arachnida</taxon>
        <taxon>Araneae</taxon>
        <taxon>Araneomorphae</taxon>
        <taxon>Entelegynae</taxon>
        <taxon>Araneoidea</taxon>
        <taxon>Nephilidae</taxon>
        <taxon>Nephila</taxon>
    </lineage>
</organism>
<evidence type="ECO:0000313" key="3">
    <source>
        <dbReference type="Proteomes" id="UP000887013"/>
    </source>
</evidence>
<accession>A0A8X6QJ30</accession>
<evidence type="ECO:0000256" key="1">
    <source>
        <dbReference type="SAM" id="MobiDB-lite"/>
    </source>
</evidence>
<dbReference type="AlphaFoldDB" id="A0A8X6QJ30"/>